<keyword evidence="1" id="KW-0805">Transcription regulation</keyword>
<dbReference type="GO" id="GO:0005829">
    <property type="term" value="C:cytosol"/>
    <property type="evidence" value="ECO:0007669"/>
    <property type="project" value="TreeGrafter"/>
</dbReference>
<reference evidence="6" key="2">
    <citation type="submission" date="2024-06" db="EMBL/GenBank/DDBJ databases">
        <authorList>
            <person name="Plum-Jensen L.E."/>
            <person name="Schramm A."/>
            <person name="Marshall I.P.G."/>
        </authorList>
    </citation>
    <scope>NUCLEOTIDE SEQUENCE</scope>
    <source>
        <strain evidence="6">Rat1</strain>
    </source>
</reference>
<dbReference type="InterPro" id="IPR018490">
    <property type="entry name" value="cNMP-bd_dom_sf"/>
</dbReference>
<dbReference type="PANTHER" id="PTHR24567:SF74">
    <property type="entry name" value="HTH-TYPE TRANSCRIPTIONAL REGULATOR ARCR"/>
    <property type="match status" value="1"/>
</dbReference>
<name>A0AAU8LWB0_9BACT</name>
<feature type="domain" description="HTH crp-type" evidence="5">
    <location>
        <begin position="150"/>
        <end position="219"/>
    </location>
</feature>
<evidence type="ECO:0000259" key="4">
    <source>
        <dbReference type="PROSITE" id="PS50042"/>
    </source>
</evidence>
<dbReference type="PANTHER" id="PTHR24567">
    <property type="entry name" value="CRP FAMILY TRANSCRIPTIONAL REGULATORY PROTEIN"/>
    <property type="match status" value="1"/>
</dbReference>
<organism evidence="6">
    <name type="scientific">Candidatus Electrothrix aestuarii</name>
    <dbReference type="NCBI Taxonomy" id="3062594"/>
    <lineage>
        <taxon>Bacteria</taxon>
        <taxon>Pseudomonadati</taxon>
        <taxon>Thermodesulfobacteriota</taxon>
        <taxon>Desulfobulbia</taxon>
        <taxon>Desulfobulbales</taxon>
        <taxon>Desulfobulbaceae</taxon>
        <taxon>Candidatus Electrothrix</taxon>
    </lineage>
</organism>
<dbReference type="KEGG" id="eaj:Q3M24_23195"/>
<protein>
    <submittedName>
        <fullName evidence="6">Crp/Fnr family transcriptional regulator</fullName>
    </submittedName>
</protein>
<sequence>MLTRDQKKTILAGSILFQGLSDELINLLANLTLQKQYQKGETIFLEGGPVAGFYLVAQGQVKIFKSSPNGKEQIFYALGPGEPFGLTPLFHNQKFPACAASMIPSIALFFPKTEFLQMTKAHHPLAHSMLAGLSQRLCRLSIKLGDLALKEVPQRLIAHFIYLSEEQNRTDRILLDMPKSQLACLLGTSPENLSRILAHMTREGLIRVQGNMIELLRYNELRQYS</sequence>
<dbReference type="InterPro" id="IPR050397">
    <property type="entry name" value="Env_Response_Regulators"/>
</dbReference>
<evidence type="ECO:0000313" key="6">
    <source>
        <dbReference type="EMBL" id="XCN73139.1"/>
    </source>
</evidence>
<dbReference type="SUPFAM" id="SSF46785">
    <property type="entry name" value="Winged helix' DNA-binding domain"/>
    <property type="match status" value="1"/>
</dbReference>
<evidence type="ECO:0000259" key="5">
    <source>
        <dbReference type="PROSITE" id="PS51063"/>
    </source>
</evidence>
<dbReference type="GO" id="GO:0003700">
    <property type="term" value="F:DNA-binding transcription factor activity"/>
    <property type="evidence" value="ECO:0007669"/>
    <property type="project" value="TreeGrafter"/>
</dbReference>
<dbReference type="Gene3D" id="2.60.120.10">
    <property type="entry name" value="Jelly Rolls"/>
    <property type="match status" value="1"/>
</dbReference>
<gene>
    <name evidence="6" type="ORF">Q3M24_23195</name>
</gene>
<dbReference type="SMART" id="SM00100">
    <property type="entry name" value="cNMP"/>
    <property type="match status" value="1"/>
</dbReference>
<feature type="domain" description="Cyclic nucleotide-binding" evidence="4">
    <location>
        <begin position="16"/>
        <end position="136"/>
    </location>
</feature>
<keyword evidence="3" id="KW-0804">Transcription</keyword>
<evidence type="ECO:0000256" key="3">
    <source>
        <dbReference type="ARBA" id="ARBA00023163"/>
    </source>
</evidence>
<proteinExistence type="predicted"/>
<dbReference type="PROSITE" id="PS50042">
    <property type="entry name" value="CNMP_BINDING_3"/>
    <property type="match status" value="1"/>
</dbReference>
<dbReference type="SMART" id="SM00419">
    <property type="entry name" value="HTH_CRP"/>
    <property type="match status" value="1"/>
</dbReference>
<evidence type="ECO:0000256" key="2">
    <source>
        <dbReference type="ARBA" id="ARBA00023125"/>
    </source>
</evidence>
<dbReference type="InterPro" id="IPR014710">
    <property type="entry name" value="RmlC-like_jellyroll"/>
</dbReference>
<dbReference type="InterPro" id="IPR036390">
    <property type="entry name" value="WH_DNA-bd_sf"/>
</dbReference>
<dbReference type="InterPro" id="IPR012318">
    <property type="entry name" value="HTH_CRP"/>
</dbReference>
<accession>A0AAU8LWB0</accession>
<dbReference type="Pfam" id="PF00027">
    <property type="entry name" value="cNMP_binding"/>
    <property type="match status" value="1"/>
</dbReference>
<dbReference type="SUPFAM" id="SSF51206">
    <property type="entry name" value="cAMP-binding domain-like"/>
    <property type="match status" value="1"/>
</dbReference>
<reference evidence="6" key="1">
    <citation type="journal article" date="2024" name="Syst. Appl. Microbiol.">
        <title>First single-strain enrichments of Electrothrix cable bacteria, description of E. aestuarii sp. nov. and E. rattekaaiensis sp. nov., and proposal of a cable bacteria taxonomy following the rules of the SeqCode.</title>
        <authorList>
            <person name="Plum-Jensen L.E."/>
            <person name="Schramm A."/>
            <person name="Marshall I.P.G."/>
        </authorList>
    </citation>
    <scope>NUCLEOTIDE SEQUENCE</scope>
    <source>
        <strain evidence="6">Rat1</strain>
    </source>
</reference>
<evidence type="ECO:0000256" key="1">
    <source>
        <dbReference type="ARBA" id="ARBA00023015"/>
    </source>
</evidence>
<dbReference type="Pfam" id="PF13545">
    <property type="entry name" value="HTH_Crp_2"/>
    <property type="match status" value="1"/>
</dbReference>
<dbReference type="EMBL" id="CP159373">
    <property type="protein sequence ID" value="XCN73139.1"/>
    <property type="molecule type" value="Genomic_DNA"/>
</dbReference>
<dbReference type="InterPro" id="IPR036388">
    <property type="entry name" value="WH-like_DNA-bd_sf"/>
</dbReference>
<dbReference type="AlphaFoldDB" id="A0AAU8LWB0"/>
<keyword evidence="2" id="KW-0238">DNA-binding</keyword>
<dbReference type="InterPro" id="IPR000595">
    <property type="entry name" value="cNMP-bd_dom"/>
</dbReference>
<dbReference type="Gene3D" id="1.10.10.10">
    <property type="entry name" value="Winged helix-like DNA-binding domain superfamily/Winged helix DNA-binding domain"/>
    <property type="match status" value="1"/>
</dbReference>
<dbReference type="GO" id="GO:0003677">
    <property type="term" value="F:DNA binding"/>
    <property type="evidence" value="ECO:0007669"/>
    <property type="project" value="UniProtKB-KW"/>
</dbReference>
<dbReference type="CDD" id="cd00038">
    <property type="entry name" value="CAP_ED"/>
    <property type="match status" value="1"/>
</dbReference>
<dbReference type="PROSITE" id="PS51063">
    <property type="entry name" value="HTH_CRP_2"/>
    <property type="match status" value="1"/>
</dbReference>